<feature type="transmembrane region" description="Helical" evidence="4">
    <location>
        <begin position="318"/>
        <end position="339"/>
    </location>
</feature>
<organism evidence="6 7">
    <name type="scientific">Pandoraea thiooxydans</name>
    <dbReference type="NCBI Taxonomy" id="445709"/>
    <lineage>
        <taxon>Bacteria</taxon>
        <taxon>Pseudomonadati</taxon>
        <taxon>Pseudomonadota</taxon>
        <taxon>Betaproteobacteria</taxon>
        <taxon>Burkholderiales</taxon>
        <taxon>Burkholderiaceae</taxon>
        <taxon>Pandoraea</taxon>
    </lineage>
</organism>
<evidence type="ECO:0000313" key="6">
    <source>
        <dbReference type="EMBL" id="AKJ67566.1"/>
    </source>
</evidence>
<evidence type="ECO:0000256" key="2">
    <source>
        <dbReference type="ARBA" id="ARBA00022989"/>
    </source>
</evidence>
<dbReference type="PATRIC" id="fig|445709.3.peg.931"/>
<keyword evidence="1 4" id="KW-0812">Transmembrane</keyword>
<dbReference type="EMBL" id="CP011568">
    <property type="protein sequence ID" value="AKJ67566.1"/>
    <property type="molecule type" value="Genomic_DNA"/>
</dbReference>
<feature type="transmembrane region" description="Helical" evidence="4">
    <location>
        <begin position="259"/>
        <end position="277"/>
    </location>
</feature>
<dbReference type="GO" id="GO:0022857">
    <property type="term" value="F:transmembrane transporter activity"/>
    <property type="evidence" value="ECO:0007669"/>
    <property type="project" value="InterPro"/>
</dbReference>
<sequence length="407" mass="41896">MRPFSFSSSTTDTIDTADGLAQATAASRTRVLWISCMAHALHDGYTDMIYALLPIWQADFGLDYGALAIVRGVYAGTMAALQMPAGRLARSFGTRATLALGTLLAALGYAVAGVSGTLVGLCVALAVSGSGSSTQHPLASGAVARAYGRDARGPLSVYNFSGDLGKAALPAAISLLITFMPWRHALWALSTVGILFALAIALFLPSVPRGEPSPTDAPRAARGGSRSGFSWLFTIGVLDTAVRMGLLTFLPFLLKEKGISPPMIGTALALVFIGGAAGKFVCGWLGARLGVIGTVFATEGGTAALILAVIYLPLTPAMILLPVLGVMLNGTSSVLYGTVPELTPVERTERAFALFYTGTIAAGALAPVAYGFLGDRIGVHGATIATAVSALAIYPLALALRPHLRAA</sequence>
<feature type="transmembrane region" description="Helical" evidence="4">
    <location>
        <begin position="351"/>
        <end position="373"/>
    </location>
</feature>
<dbReference type="PROSITE" id="PS50850">
    <property type="entry name" value="MFS"/>
    <property type="match status" value="1"/>
</dbReference>
<dbReference type="InterPro" id="IPR011701">
    <property type="entry name" value="MFS"/>
</dbReference>
<dbReference type="PANTHER" id="PTHR43129">
    <property type="entry name" value="FOSMIDOMYCIN RESISTANCE PROTEIN"/>
    <property type="match status" value="1"/>
</dbReference>
<feature type="domain" description="Major facilitator superfamily (MFS) profile" evidence="5">
    <location>
        <begin position="31"/>
        <end position="405"/>
    </location>
</feature>
<dbReference type="KEGG" id="ptx:ABW99_04345"/>
<dbReference type="InterPro" id="IPR036259">
    <property type="entry name" value="MFS_trans_sf"/>
</dbReference>
<keyword evidence="3 4" id="KW-0472">Membrane</keyword>
<reference evidence="7" key="1">
    <citation type="submission" date="2015-06" db="EMBL/GenBank/DDBJ databases">
        <authorList>
            <person name="Lim Y.L."/>
            <person name="Ee R."/>
            <person name="Yong D."/>
            <person name="How K.Y."/>
            <person name="Yin W.F."/>
            <person name="Chan K.G."/>
        </authorList>
    </citation>
    <scope>NUCLEOTIDE SEQUENCE [LARGE SCALE GENOMIC DNA]</scope>
    <source>
        <strain evidence="7">DSM 25325</strain>
    </source>
</reference>
<name>A0A0G3ES97_9BURK</name>
<accession>A0A0G3ES97</accession>
<dbReference type="PANTHER" id="PTHR43129:SF1">
    <property type="entry name" value="FOSMIDOMYCIN RESISTANCE PROTEIN"/>
    <property type="match status" value="1"/>
</dbReference>
<feature type="transmembrane region" description="Helical" evidence="4">
    <location>
        <begin position="289"/>
        <end position="312"/>
    </location>
</feature>
<feature type="transmembrane region" description="Helical" evidence="4">
    <location>
        <begin position="185"/>
        <end position="207"/>
    </location>
</feature>
<dbReference type="GO" id="GO:0005886">
    <property type="term" value="C:plasma membrane"/>
    <property type="evidence" value="ECO:0007669"/>
    <property type="project" value="TreeGrafter"/>
</dbReference>
<evidence type="ECO:0000256" key="4">
    <source>
        <dbReference type="SAM" id="Phobius"/>
    </source>
</evidence>
<evidence type="ECO:0000259" key="5">
    <source>
        <dbReference type="PROSITE" id="PS50850"/>
    </source>
</evidence>
<evidence type="ECO:0000313" key="7">
    <source>
        <dbReference type="Proteomes" id="UP000036700"/>
    </source>
</evidence>
<evidence type="ECO:0000256" key="3">
    <source>
        <dbReference type="ARBA" id="ARBA00023136"/>
    </source>
</evidence>
<feature type="transmembrane region" description="Helical" evidence="4">
    <location>
        <begin position="228"/>
        <end position="253"/>
    </location>
</feature>
<protein>
    <recommendedName>
        <fullName evidence="5">Major facilitator superfamily (MFS) profile domain-containing protein</fullName>
    </recommendedName>
</protein>
<dbReference type="Gene3D" id="1.20.1250.20">
    <property type="entry name" value="MFS general substrate transporter like domains"/>
    <property type="match status" value="1"/>
</dbReference>
<feature type="transmembrane region" description="Helical" evidence="4">
    <location>
        <begin position="97"/>
        <end position="127"/>
    </location>
</feature>
<gene>
    <name evidence="6" type="ORF">ABW99_04345</name>
</gene>
<dbReference type="STRING" id="445709.ABW99_04345"/>
<evidence type="ECO:0000256" key="1">
    <source>
        <dbReference type="ARBA" id="ARBA00022692"/>
    </source>
</evidence>
<dbReference type="SUPFAM" id="SSF103473">
    <property type="entry name" value="MFS general substrate transporter"/>
    <property type="match status" value="1"/>
</dbReference>
<keyword evidence="7" id="KW-1185">Reference proteome</keyword>
<dbReference type="InterPro" id="IPR020846">
    <property type="entry name" value="MFS_dom"/>
</dbReference>
<proteinExistence type="predicted"/>
<dbReference type="Pfam" id="PF07690">
    <property type="entry name" value="MFS_1"/>
    <property type="match status" value="2"/>
</dbReference>
<keyword evidence="2 4" id="KW-1133">Transmembrane helix</keyword>
<dbReference type="Proteomes" id="UP000036700">
    <property type="component" value="Chromosome"/>
</dbReference>
<dbReference type="AlphaFoldDB" id="A0A0G3ES97"/>
<feature type="transmembrane region" description="Helical" evidence="4">
    <location>
        <begin position="379"/>
        <end position="400"/>
    </location>
</feature>
<dbReference type="OrthoDB" id="8894129at2"/>